<evidence type="ECO:0000313" key="2">
    <source>
        <dbReference type="EMBL" id="KAF9528333.1"/>
    </source>
</evidence>
<evidence type="ECO:0000256" key="1">
    <source>
        <dbReference type="SAM" id="Coils"/>
    </source>
</evidence>
<evidence type="ECO:0000313" key="3">
    <source>
        <dbReference type="Proteomes" id="UP000807306"/>
    </source>
</evidence>
<keyword evidence="3" id="KW-1185">Reference proteome</keyword>
<gene>
    <name evidence="2" type="ORF">CPB83DRAFT_883515</name>
</gene>
<dbReference type="Proteomes" id="UP000807306">
    <property type="component" value="Unassembled WGS sequence"/>
</dbReference>
<sequence>MRNTRRSVLDQLHEPYTPKTLTYIQYVAESQAYSVRALRANEKGPLMELLPLAGSLERIRGYCEATDRNKLVASDLTVAVVKLYVKMYVELSELKPVQAKAWWKAHKEQVKKFAKILAKIEKTFKKYLEASRISRFSMKKEYKTELKNHHESVDATEEELVQARTLSVEADSKVVQTVTQISSMDTELELVQTQTSSIEWESGTQTLSTVTESDLDQTQNIFMETTPEFLQAQKLFTEEGHKVGDFRKMMKSIKGHHMEMEDMLEISWSLC</sequence>
<proteinExistence type="predicted"/>
<dbReference type="EMBL" id="MU157853">
    <property type="protein sequence ID" value="KAF9528333.1"/>
    <property type="molecule type" value="Genomic_DNA"/>
</dbReference>
<organism evidence="2 3">
    <name type="scientific">Crepidotus variabilis</name>
    <dbReference type="NCBI Taxonomy" id="179855"/>
    <lineage>
        <taxon>Eukaryota</taxon>
        <taxon>Fungi</taxon>
        <taxon>Dikarya</taxon>
        <taxon>Basidiomycota</taxon>
        <taxon>Agaricomycotina</taxon>
        <taxon>Agaricomycetes</taxon>
        <taxon>Agaricomycetidae</taxon>
        <taxon>Agaricales</taxon>
        <taxon>Agaricineae</taxon>
        <taxon>Crepidotaceae</taxon>
        <taxon>Crepidotus</taxon>
    </lineage>
</organism>
<keyword evidence="1" id="KW-0175">Coiled coil</keyword>
<reference evidence="2" key="1">
    <citation type="submission" date="2020-11" db="EMBL/GenBank/DDBJ databases">
        <authorList>
            <consortium name="DOE Joint Genome Institute"/>
            <person name="Ahrendt S."/>
            <person name="Riley R."/>
            <person name="Andreopoulos W."/>
            <person name="Labutti K."/>
            <person name="Pangilinan J."/>
            <person name="Ruiz-Duenas F.J."/>
            <person name="Barrasa J.M."/>
            <person name="Sanchez-Garcia M."/>
            <person name="Camarero S."/>
            <person name="Miyauchi S."/>
            <person name="Serrano A."/>
            <person name="Linde D."/>
            <person name="Babiker R."/>
            <person name="Drula E."/>
            <person name="Ayuso-Fernandez I."/>
            <person name="Pacheco R."/>
            <person name="Padilla G."/>
            <person name="Ferreira P."/>
            <person name="Barriuso J."/>
            <person name="Kellner H."/>
            <person name="Castanera R."/>
            <person name="Alfaro M."/>
            <person name="Ramirez L."/>
            <person name="Pisabarro A.G."/>
            <person name="Kuo A."/>
            <person name="Tritt A."/>
            <person name="Lipzen A."/>
            <person name="He G."/>
            <person name="Yan M."/>
            <person name="Ng V."/>
            <person name="Cullen D."/>
            <person name="Martin F."/>
            <person name="Rosso M.-N."/>
            <person name="Henrissat B."/>
            <person name="Hibbett D."/>
            <person name="Martinez A.T."/>
            <person name="Grigoriev I.V."/>
        </authorList>
    </citation>
    <scope>NUCLEOTIDE SEQUENCE</scope>
    <source>
        <strain evidence="2">CBS 506.95</strain>
    </source>
</reference>
<comment type="caution">
    <text evidence="2">The sequence shown here is derived from an EMBL/GenBank/DDBJ whole genome shotgun (WGS) entry which is preliminary data.</text>
</comment>
<dbReference type="AlphaFoldDB" id="A0A9P6JPZ5"/>
<feature type="coiled-coil region" evidence="1">
    <location>
        <begin position="139"/>
        <end position="166"/>
    </location>
</feature>
<protein>
    <submittedName>
        <fullName evidence="2">Uncharacterized protein</fullName>
    </submittedName>
</protein>
<name>A0A9P6JPZ5_9AGAR</name>
<accession>A0A9P6JPZ5</accession>